<keyword evidence="10" id="KW-0143">Chaperone</keyword>
<reference evidence="12 13" key="1">
    <citation type="submission" date="2009-11" db="EMBL/GenBank/DDBJ databases">
        <title>Annotation of Allomyces macrogynus ATCC 38327.</title>
        <authorList>
            <consortium name="The Broad Institute Genome Sequencing Platform"/>
            <person name="Russ C."/>
            <person name="Cuomo C."/>
            <person name="Burger G."/>
            <person name="Gray M.W."/>
            <person name="Holland P.W.H."/>
            <person name="King N."/>
            <person name="Lang F.B.F."/>
            <person name="Roger A.J."/>
            <person name="Ruiz-Trillo I."/>
            <person name="Young S.K."/>
            <person name="Zeng Q."/>
            <person name="Gargeya S."/>
            <person name="Fitzgerald M."/>
            <person name="Haas B."/>
            <person name="Abouelleil A."/>
            <person name="Alvarado L."/>
            <person name="Arachchi H.M."/>
            <person name="Berlin A."/>
            <person name="Chapman S.B."/>
            <person name="Gearin G."/>
            <person name="Goldberg J."/>
            <person name="Griggs A."/>
            <person name="Gujja S."/>
            <person name="Hansen M."/>
            <person name="Heiman D."/>
            <person name="Howarth C."/>
            <person name="Larimer J."/>
            <person name="Lui A."/>
            <person name="MacDonald P.J.P."/>
            <person name="McCowen C."/>
            <person name="Montmayeur A."/>
            <person name="Murphy C."/>
            <person name="Neiman D."/>
            <person name="Pearson M."/>
            <person name="Priest M."/>
            <person name="Roberts A."/>
            <person name="Saif S."/>
            <person name="Shea T."/>
            <person name="Sisk P."/>
            <person name="Stolte C."/>
            <person name="Sykes S."/>
            <person name="Wortman J."/>
            <person name="Nusbaum C."/>
            <person name="Birren B."/>
        </authorList>
    </citation>
    <scope>NUCLEOTIDE SEQUENCE [LARGE SCALE GENOMIC DNA]</scope>
    <source>
        <strain evidence="12 13">ATCC 38327</strain>
    </source>
</reference>
<accession>A0A0L0S3F4</accession>
<keyword evidence="2 10" id="KW-0813">Transport</keyword>
<comment type="subcellular location">
    <subcellularLocation>
        <location evidence="10">Mitochondrion inner membrane</location>
        <topology evidence="10">Peripheral membrane protein</topology>
        <orientation evidence="10">Intermembrane side</orientation>
    </subcellularLocation>
</comment>
<name>A0A0L0S3F4_ALLM3</name>
<dbReference type="PANTHER" id="PTHR13172">
    <property type="entry name" value="MITOCHONDRIAL IMPORT INNER MEMBRANE TRANSLOCASE SUBUNIT TIM9B"/>
    <property type="match status" value="1"/>
</dbReference>
<dbReference type="eggNOG" id="KOG3479">
    <property type="taxonomic scope" value="Eukaryota"/>
</dbReference>
<evidence type="ECO:0000259" key="11">
    <source>
        <dbReference type="Pfam" id="PF02953"/>
    </source>
</evidence>
<evidence type="ECO:0000256" key="8">
    <source>
        <dbReference type="ARBA" id="ARBA00023128"/>
    </source>
</evidence>
<comment type="domain">
    <text evidence="10">The twin CX3C motif contains 4 conserved Cys residues that form 2 disulfide bonds in the mitochondrial intermembrane space.</text>
</comment>
<sequence length="94" mass="10909">MDFSHLSQQEQAHLQMVVEQNQIKESMRIYNTIVDRCFTDCIKDMTSSALSSKENTCVKNCVNKFLKHSDRVGQRFTESQVLMQQKQMEEGMAS</sequence>
<evidence type="ECO:0000313" key="12">
    <source>
        <dbReference type="EMBL" id="KNE57068.1"/>
    </source>
</evidence>
<dbReference type="OMA" id="QDFLRMY"/>
<keyword evidence="3" id="KW-0479">Metal-binding</keyword>
<evidence type="ECO:0000313" key="13">
    <source>
        <dbReference type="Proteomes" id="UP000054350"/>
    </source>
</evidence>
<evidence type="ECO:0000256" key="6">
    <source>
        <dbReference type="ARBA" id="ARBA00022927"/>
    </source>
</evidence>
<evidence type="ECO:0000256" key="5">
    <source>
        <dbReference type="ARBA" id="ARBA00022833"/>
    </source>
</evidence>
<dbReference type="OrthoDB" id="1551503at2759"/>
<evidence type="ECO:0000256" key="10">
    <source>
        <dbReference type="RuleBase" id="RU367043"/>
    </source>
</evidence>
<dbReference type="InterPro" id="IPR004217">
    <property type="entry name" value="Tim10-like"/>
</dbReference>
<keyword evidence="9 10" id="KW-1015">Disulfide bond</keyword>
<dbReference type="InterPro" id="IPR050673">
    <property type="entry name" value="Mito_inner_translocase_sub"/>
</dbReference>
<comment type="function">
    <text evidence="10">Mitochondrial intermembrane chaperone that participates in the import and insertion of some multi-pass transmembrane proteins into the mitochondrial inner membrane. Also required for the transfer of beta-barrel precursors from the TOM complex to the sorting and assembly machinery (SAM complex) of the outer membrane. Acts as a chaperone-like protein that protects the hydrophobic precursors from aggregation and guide them through the mitochondrial intermembrane space.</text>
</comment>
<comment type="subunit">
    <text evidence="10">Heterohexamer.</text>
</comment>
<dbReference type="VEuPathDB" id="FungiDB:AMAG_02823"/>
<dbReference type="STRING" id="578462.A0A0L0S3F4"/>
<evidence type="ECO:0000256" key="2">
    <source>
        <dbReference type="ARBA" id="ARBA00022448"/>
    </source>
</evidence>
<evidence type="ECO:0000256" key="9">
    <source>
        <dbReference type="ARBA" id="ARBA00023157"/>
    </source>
</evidence>
<keyword evidence="4 10" id="KW-0999">Mitochondrion inner membrane</keyword>
<proteinExistence type="inferred from homology"/>
<protein>
    <recommendedName>
        <fullName evidence="10">Mitochondrial import inner membrane translocase subunit</fullName>
    </recommendedName>
</protein>
<dbReference type="GO" id="GO:0015031">
    <property type="term" value="P:protein transport"/>
    <property type="evidence" value="ECO:0007669"/>
    <property type="project" value="UniProtKB-KW"/>
</dbReference>
<dbReference type="EMBL" id="GG745331">
    <property type="protein sequence ID" value="KNE57068.1"/>
    <property type="molecule type" value="Genomic_DNA"/>
</dbReference>
<keyword evidence="4 10" id="KW-0472">Membrane</keyword>
<evidence type="ECO:0000256" key="1">
    <source>
        <dbReference type="ARBA" id="ARBA00006720"/>
    </source>
</evidence>
<evidence type="ECO:0000256" key="4">
    <source>
        <dbReference type="ARBA" id="ARBA00022792"/>
    </source>
</evidence>
<comment type="similarity">
    <text evidence="1 10">Belongs to the small Tim family.</text>
</comment>
<evidence type="ECO:0000256" key="7">
    <source>
        <dbReference type="ARBA" id="ARBA00023010"/>
    </source>
</evidence>
<dbReference type="Pfam" id="PF02953">
    <property type="entry name" value="zf-Tim10_DDP"/>
    <property type="match status" value="1"/>
</dbReference>
<keyword evidence="7 10" id="KW-0811">Translocation</keyword>
<dbReference type="GO" id="GO:0046872">
    <property type="term" value="F:metal ion binding"/>
    <property type="evidence" value="ECO:0007669"/>
    <property type="project" value="UniProtKB-KW"/>
</dbReference>
<reference evidence="13" key="2">
    <citation type="submission" date="2009-11" db="EMBL/GenBank/DDBJ databases">
        <title>The Genome Sequence of Allomyces macrogynus strain ATCC 38327.</title>
        <authorList>
            <consortium name="The Broad Institute Genome Sequencing Platform"/>
            <person name="Russ C."/>
            <person name="Cuomo C."/>
            <person name="Shea T."/>
            <person name="Young S.K."/>
            <person name="Zeng Q."/>
            <person name="Koehrsen M."/>
            <person name="Haas B."/>
            <person name="Borodovsky M."/>
            <person name="Guigo R."/>
            <person name="Alvarado L."/>
            <person name="Berlin A."/>
            <person name="Borenstein D."/>
            <person name="Chen Z."/>
            <person name="Engels R."/>
            <person name="Freedman E."/>
            <person name="Gellesch M."/>
            <person name="Goldberg J."/>
            <person name="Griggs A."/>
            <person name="Gujja S."/>
            <person name="Heiman D."/>
            <person name="Hepburn T."/>
            <person name="Howarth C."/>
            <person name="Jen D."/>
            <person name="Larson L."/>
            <person name="Lewis B."/>
            <person name="Mehta T."/>
            <person name="Park D."/>
            <person name="Pearson M."/>
            <person name="Roberts A."/>
            <person name="Saif S."/>
            <person name="Shenoy N."/>
            <person name="Sisk P."/>
            <person name="Stolte C."/>
            <person name="Sykes S."/>
            <person name="Walk T."/>
            <person name="White J."/>
            <person name="Yandava C."/>
            <person name="Burger G."/>
            <person name="Gray M.W."/>
            <person name="Holland P.W.H."/>
            <person name="King N."/>
            <person name="Lang F.B.F."/>
            <person name="Roger A.J."/>
            <person name="Ruiz-Trillo I."/>
            <person name="Lander E."/>
            <person name="Nusbaum C."/>
        </authorList>
    </citation>
    <scope>NUCLEOTIDE SEQUENCE [LARGE SCALE GENOMIC DNA]</scope>
    <source>
        <strain evidence="13">ATCC 38327</strain>
    </source>
</reference>
<dbReference type="GO" id="GO:0005743">
    <property type="term" value="C:mitochondrial inner membrane"/>
    <property type="evidence" value="ECO:0007669"/>
    <property type="project" value="UniProtKB-SubCell"/>
</dbReference>
<dbReference type="Gene3D" id="1.10.287.810">
    <property type="entry name" value="Mitochondrial import inner membrane translocase subunit tim13 like domains"/>
    <property type="match status" value="1"/>
</dbReference>
<keyword evidence="5" id="KW-0862">Zinc</keyword>
<dbReference type="SUPFAM" id="SSF144122">
    <property type="entry name" value="Tim10-like"/>
    <property type="match status" value="1"/>
</dbReference>
<keyword evidence="8 10" id="KW-0496">Mitochondrion</keyword>
<keyword evidence="6 10" id="KW-0653">Protein transport</keyword>
<keyword evidence="13" id="KW-1185">Reference proteome</keyword>
<organism evidence="12 13">
    <name type="scientific">Allomyces macrogynus (strain ATCC 38327)</name>
    <name type="common">Allomyces javanicus var. macrogynus</name>
    <dbReference type="NCBI Taxonomy" id="578462"/>
    <lineage>
        <taxon>Eukaryota</taxon>
        <taxon>Fungi</taxon>
        <taxon>Fungi incertae sedis</taxon>
        <taxon>Blastocladiomycota</taxon>
        <taxon>Blastocladiomycetes</taxon>
        <taxon>Blastocladiales</taxon>
        <taxon>Blastocladiaceae</taxon>
        <taxon>Allomyces</taxon>
    </lineage>
</organism>
<dbReference type="Proteomes" id="UP000054350">
    <property type="component" value="Unassembled WGS sequence"/>
</dbReference>
<dbReference type="AlphaFoldDB" id="A0A0L0S3F4"/>
<evidence type="ECO:0000256" key="3">
    <source>
        <dbReference type="ARBA" id="ARBA00022723"/>
    </source>
</evidence>
<feature type="domain" description="Tim10-like" evidence="11">
    <location>
        <begin position="15"/>
        <end position="78"/>
    </location>
</feature>
<gene>
    <name evidence="12" type="ORF">AMAG_02823</name>
</gene>
<dbReference type="InterPro" id="IPR035427">
    <property type="entry name" value="Tim10-like_dom_sf"/>
</dbReference>